<name>A0A1C3T0X3_KLEPN</name>
<proteinExistence type="predicted"/>
<accession>A0A1C3T0X3</accession>
<dbReference type="AlphaFoldDB" id="A0A1C3T0X3"/>
<feature type="transmembrane region" description="Helical" evidence="1">
    <location>
        <begin position="307"/>
        <end position="327"/>
    </location>
</feature>
<feature type="transmembrane region" description="Helical" evidence="1">
    <location>
        <begin position="107"/>
        <end position="138"/>
    </location>
</feature>
<feature type="transmembrane region" description="Helical" evidence="1">
    <location>
        <begin position="150"/>
        <end position="172"/>
    </location>
</feature>
<keyword evidence="1" id="KW-0812">Transmembrane</keyword>
<feature type="transmembrane region" description="Helical" evidence="1">
    <location>
        <begin position="232"/>
        <end position="252"/>
    </location>
</feature>
<feature type="transmembrane region" description="Helical" evidence="1">
    <location>
        <begin position="264"/>
        <end position="287"/>
    </location>
</feature>
<evidence type="ECO:0000256" key="1">
    <source>
        <dbReference type="SAM" id="Phobius"/>
    </source>
</evidence>
<feature type="transmembrane region" description="Helical" evidence="1">
    <location>
        <begin position="66"/>
        <end position="95"/>
    </location>
</feature>
<feature type="transmembrane region" description="Helical" evidence="1">
    <location>
        <begin position="184"/>
        <end position="212"/>
    </location>
</feature>
<protein>
    <submittedName>
        <fullName evidence="2">Putative glycosyltransferase</fullName>
    </submittedName>
</protein>
<keyword evidence="1" id="KW-1133">Transmembrane helix</keyword>
<dbReference type="RefSeq" id="WP_048322159.1">
    <property type="nucleotide sequence ID" value="NZ_CAAGTY010000013.1"/>
</dbReference>
<evidence type="ECO:0000313" key="2">
    <source>
        <dbReference type="EMBL" id="SCA96141.1"/>
    </source>
</evidence>
<feature type="transmembrane region" description="Helical" evidence="1">
    <location>
        <begin position="20"/>
        <end position="41"/>
    </location>
</feature>
<reference evidence="2" key="2">
    <citation type="submission" date="2016-08" db="EMBL/GenBank/DDBJ databases">
        <title>Klebsiella loci capsule.</title>
        <authorList>
            <person name="Holt K.E."/>
            <person name="Thomson N.R."/>
        </authorList>
    </citation>
    <scope>NUCLEOTIDE SEQUENCE</scope>
    <source>
        <strain evidence="2">570</strain>
    </source>
</reference>
<dbReference type="InterPro" id="IPR049458">
    <property type="entry name" value="EpsG-like"/>
</dbReference>
<sequence>MAFMIINISLFIFSFFNSKLVFKVSIFLTFLYCSLTFGRGYDWINYYDYYNSIAKGYDTMPFEPGYYYVMVLFSYFNAPFSVLTFFTTVFFFIVIYKFCIETKNPSLNFFTIFAFMGFFMFSEQIRQGVAVCIIMLAIPYFERNEKWKASIFIALAMLFHVSAIFCFLYFSIMKTEGNFSKLKFISGSLLFVMLALYVWNNPGVLSFIPFLYDKMSAYNESYGEDAASILKIFLSKAAFIYIFVFFICFLFLKDGGGKEIDRAIKSSFFMVLTKLTFFLARFQFYAVPTMVMGLDEYFSSKGRNGRVSIYKTAYLCVIFLISLVPYWSEIYSRSLASPLYIISSQSDIEHTIGRRCMDLFNYDKENNAIKRCL</sequence>
<gene>
    <name evidence="2" type="primary">KL149_00014</name>
</gene>
<dbReference type="PATRIC" id="fig|573.1665.peg.2748"/>
<organism evidence="2">
    <name type="scientific">Klebsiella pneumoniae</name>
    <dbReference type="NCBI Taxonomy" id="573"/>
    <lineage>
        <taxon>Bacteria</taxon>
        <taxon>Pseudomonadati</taxon>
        <taxon>Pseudomonadota</taxon>
        <taxon>Gammaproteobacteria</taxon>
        <taxon>Enterobacterales</taxon>
        <taxon>Enterobacteriaceae</taxon>
        <taxon>Klebsiella/Raoultella group</taxon>
        <taxon>Klebsiella</taxon>
        <taxon>Klebsiella pneumoniae complex</taxon>
    </lineage>
</organism>
<keyword evidence="1" id="KW-0472">Membrane</keyword>
<dbReference type="EMBL" id="LT603723">
    <property type="protein sequence ID" value="SCA96141.1"/>
    <property type="molecule type" value="Genomic_DNA"/>
</dbReference>
<reference evidence="2" key="1">
    <citation type="submission" date="2016-07" db="EMBL/GenBank/DDBJ databases">
        <authorList>
            <person name="Informatics P."/>
        </authorList>
    </citation>
    <scope>NUCLEOTIDE SEQUENCE</scope>
    <source>
        <strain evidence="2">570</strain>
    </source>
</reference>
<dbReference type="Pfam" id="PF14897">
    <property type="entry name" value="EpsG"/>
    <property type="match status" value="1"/>
</dbReference>
<keyword evidence="2" id="KW-0808">Transferase</keyword>
<dbReference type="GO" id="GO:0016740">
    <property type="term" value="F:transferase activity"/>
    <property type="evidence" value="ECO:0007669"/>
    <property type="project" value="UniProtKB-KW"/>
</dbReference>